<sequence>MKLIKALAIAMAFSACSKKEEIKEPDTFNHANWTRIEIENGKEAHAAFGNIDDTLILSSKTSIYQTTNQGKTWHKTQQHNQPTYGFLAVKDSLFALTAAYSDDLISPKIARYADFFSLDKGQTWLYADQYKVSKKREQEYAVASLKNLTVKVKEHIQHFRGSNLVLKSTIEISNGQNFNKTLSLPFDNQINNVSIDSKGRLYVSASSAIYDKNTSRYLKEEEGQPAILYVSKKNIEQLIIE</sequence>
<evidence type="ECO:0008006" key="3">
    <source>
        <dbReference type="Google" id="ProtNLM"/>
    </source>
</evidence>
<dbReference type="OrthoDB" id="749229at2"/>
<gene>
    <name evidence="1" type="ORF">SAMN04488023_11631</name>
</gene>
<dbReference type="Proteomes" id="UP000199572">
    <property type="component" value="Unassembled WGS sequence"/>
</dbReference>
<proteinExistence type="predicted"/>
<dbReference type="SUPFAM" id="SSF110296">
    <property type="entry name" value="Oligoxyloglucan reducing end-specific cellobiohydrolase"/>
    <property type="match status" value="1"/>
</dbReference>
<organism evidence="1 2">
    <name type="scientific">Pedobacter rhizosphaerae</name>
    <dbReference type="NCBI Taxonomy" id="390241"/>
    <lineage>
        <taxon>Bacteria</taxon>
        <taxon>Pseudomonadati</taxon>
        <taxon>Bacteroidota</taxon>
        <taxon>Sphingobacteriia</taxon>
        <taxon>Sphingobacteriales</taxon>
        <taxon>Sphingobacteriaceae</taxon>
        <taxon>Pedobacter</taxon>
    </lineage>
</organism>
<dbReference type="PROSITE" id="PS51257">
    <property type="entry name" value="PROKAR_LIPOPROTEIN"/>
    <property type="match status" value="1"/>
</dbReference>
<protein>
    <recommendedName>
        <fullName evidence="3">BNR/Asp-box repeat-containing protein</fullName>
    </recommendedName>
</protein>
<dbReference type="AlphaFoldDB" id="A0A1H9RYC9"/>
<evidence type="ECO:0000313" key="2">
    <source>
        <dbReference type="Proteomes" id="UP000199572"/>
    </source>
</evidence>
<reference evidence="1 2" key="1">
    <citation type="submission" date="2016-10" db="EMBL/GenBank/DDBJ databases">
        <authorList>
            <person name="de Groot N.N."/>
        </authorList>
    </citation>
    <scope>NUCLEOTIDE SEQUENCE [LARGE SCALE GENOMIC DNA]</scope>
    <source>
        <strain evidence="1 2">DSM 18610</strain>
    </source>
</reference>
<evidence type="ECO:0000313" key="1">
    <source>
        <dbReference type="EMBL" id="SER77737.1"/>
    </source>
</evidence>
<name>A0A1H9RYC9_9SPHI</name>
<dbReference type="EMBL" id="FOGG01000016">
    <property type="protein sequence ID" value="SER77737.1"/>
    <property type="molecule type" value="Genomic_DNA"/>
</dbReference>
<keyword evidence="2" id="KW-1185">Reference proteome</keyword>
<accession>A0A1H9RYC9</accession>
<dbReference type="RefSeq" id="WP_090885235.1">
    <property type="nucleotide sequence ID" value="NZ_FOGG01000016.1"/>
</dbReference>